<dbReference type="SUPFAM" id="SSF47862">
    <property type="entry name" value="Saposin"/>
    <property type="match status" value="6"/>
</dbReference>
<evidence type="ECO:0000313" key="5">
    <source>
        <dbReference type="EMBL" id="KAJ6238242.1"/>
    </source>
</evidence>
<feature type="domain" description="Saposin B-type" evidence="4">
    <location>
        <begin position="112"/>
        <end position="192"/>
    </location>
</feature>
<dbReference type="InterPro" id="IPR008373">
    <property type="entry name" value="Saposin"/>
</dbReference>
<dbReference type="PANTHER" id="PTHR11480">
    <property type="entry name" value="SAPOSIN-RELATED"/>
    <property type="match status" value="1"/>
</dbReference>
<dbReference type="PRINTS" id="PR01797">
    <property type="entry name" value="SAPOSIN"/>
</dbReference>
<dbReference type="PROSITE" id="PS50015">
    <property type="entry name" value="SAP_B"/>
    <property type="match status" value="5"/>
</dbReference>
<feature type="domain" description="Saposin B-type" evidence="4">
    <location>
        <begin position="198"/>
        <end position="278"/>
    </location>
</feature>
<evidence type="ECO:0000259" key="4">
    <source>
        <dbReference type="PROSITE" id="PS50015"/>
    </source>
</evidence>
<evidence type="ECO:0000313" key="6">
    <source>
        <dbReference type="Proteomes" id="UP001150062"/>
    </source>
</evidence>
<feature type="signal peptide" evidence="3">
    <location>
        <begin position="1"/>
        <end position="18"/>
    </location>
</feature>
<sequence length="447" mass="49103">MKLTLFLLFAIFCAVTLTQTVEKKEGGIGCLVCTTVVSAAEQYLADGKTEAQIEALLDKECNKLPFGKTQCQDIVNQDVPKIIQFLEEKKTPQEICSLLGLCTSEVEEKTEGGIECLVCTTVVSAAEQYLADGKTEAQIEALLDKVCEKLPIGKSQCEDIVKEDVPKIIQFLEEKKTPQEICSLLGLCTSEVEEKTEGGIECIICTTVVNAAEKYLASGKTEAQIEVLLDKVCEKLPIGKSQCEDIVKQYVPEIIQLLEESKTPEEICSLIGLCTSEVEEKTEGGIECIICTTVVNAAEKYLASGKTEAQIEVLLDKVCEKLPIGKSQCKDIVKQYVPEIIQLLEESKTPEEICSLIGLCTSEVEEKTEGGIECTVCDILIGLVEKYIEEGKTEEEIEKLLDKECALLGSSYEAMCKTLVEEYVPTFIDYIEQHQSADTICSEIGLC</sequence>
<dbReference type="Proteomes" id="UP001150062">
    <property type="component" value="Unassembled WGS sequence"/>
</dbReference>
<dbReference type="Gene3D" id="1.10.225.10">
    <property type="entry name" value="Saposin-like"/>
    <property type="match status" value="5"/>
</dbReference>
<dbReference type="SMART" id="SM00741">
    <property type="entry name" value="SapB"/>
    <property type="match status" value="5"/>
</dbReference>
<reference evidence="5" key="1">
    <citation type="submission" date="2022-08" db="EMBL/GenBank/DDBJ databases">
        <title>Novel sulfate-reducing endosymbionts in the free-living metamonad Anaeramoeba.</title>
        <authorList>
            <person name="Jerlstrom-Hultqvist J."/>
            <person name="Cepicka I."/>
            <person name="Gallot-Lavallee L."/>
            <person name="Salas-Leiva D."/>
            <person name="Curtis B.A."/>
            <person name="Zahonova K."/>
            <person name="Pipaliya S."/>
            <person name="Dacks J."/>
            <person name="Roger A.J."/>
        </authorList>
    </citation>
    <scope>NUCLEOTIDE SEQUENCE</scope>
    <source>
        <strain evidence="5">Schooner1</strain>
    </source>
</reference>
<dbReference type="InterPro" id="IPR008138">
    <property type="entry name" value="SapB_2"/>
</dbReference>
<proteinExistence type="predicted"/>
<dbReference type="InterPro" id="IPR011001">
    <property type="entry name" value="Saposin-like"/>
</dbReference>
<feature type="domain" description="Saposin B-type" evidence="4">
    <location>
        <begin position="370"/>
        <end position="447"/>
    </location>
</feature>
<dbReference type="EMBL" id="JAOAOG010000233">
    <property type="protein sequence ID" value="KAJ6238242.1"/>
    <property type="molecule type" value="Genomic_DNA"/>
</dbReference>
<organism evidence="5 6">
    <name type="scientific">Anaeramoeba flamelloides</name>
    <dbReference type="NCBI Taxonomy" id="1746091"/>
    <lineage>
        <taxon>Eukaryota</taxon>
        <taxon>Metamonada</taxon>
        <taxon>Anaeramoebidae</taxon>
        <taxon>Anaeramoeba</taxon>
    </lineage>
</organism>
<dbReference type="InterPro" id="IPR051428">
    <property type="entry name" value="Sphingo_Act-Surfact_Prot"/>
</dbReference>
<gene>
    <name evidence="5" type="ORF">M0813_26210</name>
</gene>
<protein>
    <submittedName>
        <fullName evidence="5">Saposin-like protein family</fullName>
    </submittedName>
</protein>
<keyword evidence="1" id="KW-1015">Disulfide bond</keyword>
<feature type="chain" id="PRO_5047323586" evidence="3">
    <location>
        <begin position="19"/>
        <end position="447"/>
    </location>
</feature>
<name>A0ABQ8Y055_9EUKA</name>
<feature type="domain" description="Saposin B-type" evidence="4">
    <location>
        <begin position="284"/>
        <end position="364"/>
    </location>
</feature>
<dbReference type="Pfam" id="PF03489">
    <property type="entry name" value="SapB_2"/>
    <property type="match status" value="5"/>
</dbReference>
<keyword evidence="6" id="KW-1185">Reference proteome</keyword>
<dbReference type="InterPro" id="IPR007856">
    <property type="entry name" value="SapB_1"/>
</dbReference>
<accession>A0ABQ8Y055</accession>
<evidence type="ECO:0000256" key="1">
    <source>
        <dbReference type="ARBA" id="ARBA00023157"/>
    </source>
</evidence>
<evidence type="ECO:0000256" key="3">
    <source>
        <dbReference type="SAM" id="SignalP"/>
    </source>
</evidence>
<dbReference type="Pfam" id="PF05184">
    <property type="entry name" value="SapB_1"/>
    <property type="match status" value="5"/>
</dbReference>
<comment type="caution">
    <text evidence="5">The sequence shown here is derived from an EMBL/GenBank/DDBJ whole genome shotgun (WGS) entry which is preliminary data.</text>
</comment>
<feature type="domain" description="Saposin B-type" evidence="4">
    <location>
        <begin position="26"/>
        <end position="106"/>
    </location>
</feature>
<dbReference type="InterPro" id="IPR008139">
    <property type="entry name" value="SaposinB_dom"/>
</dbReference>
<evidence type="ECO:0000256" key="2">
    <source>
        <dbReference type="ARBA" id="ARBA00023180"/>
    </source>
</evidence>
<keyword evidence="2" id="KW-0325">Glycoprotein</keyword>
<keyword evidence="3" id="KW-0732">Signal</keyword>